<organism evidence="2 3">
    <name type="scientific">Candidatus Nitrosomarinus catalinensis</name>
    <dbReference type="NCBI Taxonomy" id="1898749"/>
    <lineage>
        <taxon>Archaea</taxon>
        <taxon>Nitrososphaerota</taxon>
        <taxon>Nitrososphaeria</taxon>
        <taxon>Nitrosopumilales</taxon>
        <taxon>Nitrosopumilaceae</taxon>
        <taxon>Candidatus Nitrosomarinus</taxon>
    </lineage>
</organism>
<evidence type="ECO:0000259" key="1">
    <source>
        <dbReference type="Pfam" id="PF14947"/>
    </source>
</evidence>
<evidence type="ECO:0000313" key="2">
    <source>
        <dbReference type="EMBL" id="ARS64629.1"/>
    </source>
</evidence>
<feature type="domain" description="ArnR1-like winged helix-turn-helix" evidence="1">
    <location>
        <begin position="4"/>
        <end position="82"/>
    </location>
</feature>
<dbReference type="SUPFAM" id="SSF46785">
    <property type="entry name" value="Winged helix' DNA-binding domain"/>
    <property type="match status" value="1"/>
</dbReference>
<keyword evidence="3" id="KW-1185">Reference proteome</keyword>
<accession>A0A2Z2HP66</accession>
<dbReference type="InterPro" id="IPR038723">
    <property type="entry name" value="ArnR1-like_HTH"/>
</dbReference>
<dbReference type="RefSeq" id="WP_086907703.1">
    <property type="nucleotide sequence ID" value="NZ_CP021324.1"/>
</dbReference>
<protein>
    <recommendedName>
        <fullName evidence="1">ArnR1-like winged helix-turn-helix domain-containing protein</fullName>
    </recommendedName>
</protein>
<dbReference type="KEGG" id="nct:NMSP_1011"/>
<sequence length="91" mass="10665">MKNKRSKLQIYFDVITAILVEKQNNSEISKTRLQHKSNTSYDKLLKYLDEMSEKGLIKLENEIDTTELGIKFHEDYSAVNDLIDEITQRLS</sequence>
<dbReference type="OrthoDB" id="140255at2157"/>
<dbReference type="EMBL" id="CP021324">
    <property type="protein sequence ID" value="ARS64629.1"/>
    <property type="molecule type" value="Genomic_DNA"/>
</dbReference>
<evidence type="ECO:0000313" key="3">
    <source>
        <dbReference type="Proteomes" id="UP000249949"/>
    </source>
</evidence>
<dbReference type="Pfam" id="PF14947">
    <property type="entry name" value="HTH_45"/>
    <property type="match status" value="1"/>
</dbReference>
<dbReference type="AlphaFoldDB" id="A0A2Z2HP66"/>
<dbReference type="Proteomes" id="UP000249949">
    <property type="component" value="Chromosome"/>
</dbReference>
<dbReference type="GeneID" id="32901467"/>
<gene>
    <name evidence="2" type="ORF">NMSP_1011</name>
</gene>
<reference evidence="2 3" key="1">
    <citation type="journal article" date="2017" name="Environ. Microbiol.">
        <title>Genome and epigenome of a novel marine Thaumarchaeota strain suggest viral infection, phosphorothioation DNA modification and multiple restriction systems.</title>
        <authorList>
            <person name="Ahlgren N.A."/>
            <person name="Chen Y."/>
            <person name="Needham D.M."/>
            <person name="Parada A.E."/>
            <person name="Sachdeva R."/>
            <person name="Trinh V."/>
            <person name="Chen T."/>
            <person name="Fuhrman J.A."/>
        </authorList>
    </citation>
    <scope>NUCLEOTIDE SEQUENCE [LARGE SCALE GENOMIC DNA]</scope>
    <source>
        <strain evidence="2 3">SPOT01</strain>
    </source>
</reference>
<dbReference type="InterPro" id="IPR036388">
    <property type="entry name" value="WH-like_DNA-bd_sf"/>
</dbReference>
<name>A0A2Z2HP66_9ARCH</name>
<dbReference type="InterPro" id="IPR036390">
    <property type="entry name" value="WH_DNA-bd_sf"/>
</dbReference>
<proteinExistence type="predicted"/>
<dbReference type="Gene3D" id="1.10.10.10">
    <property type="entry name" value="Winged helix-like DNA-binding domain superfamily/Winged helix DNA-binding domain"/>
    <property type="match status" value="1"/>
</dbReference>